<dbReference type="CDD" id="cd06225">
    <property type="entry name" value="HAMP"/>
    <property type="match status" value="1"/>
</dbReference>
<dbReference type="EMBL" id="FMJD01000002">
    <property type="protein sequence ID" value="SCM71385.1"/>
    <property type="molecule type" value="Genomic_DNA"/>
</dbReference>
<protein>
    <submittedName>
        <fullName evidence="8">Methyl-accepting chemotaxis sensory transducer</fullName>
    </submittedName>
</protein>
<keyword evidence="4" id="KW-0175">Coiled coil</keyword>
<dbReference type="GO" id="GO:0007165">
    <property type="term" value="P:signal transduction"/>
    <property type="evidence" value="ECO:0007669"/>
    <property type="project" value="UniProtKB-KW"/>
</dbReference>
<dbReference type="SMART" id="SM00283">
    <property type="entry name" value="MA"/>
    <property type="match status" value="1"/>
</dbReference>
<evidence type="ECO:0000256" key="5">
    <source>
        <dbReference type="SAM" id="Phobius"/>
    </source>
</evidence>
<evidence type="ECO:0000259" key="7">
    <source>
        <dbReference type="PROSITE" id="PS50885"/>
    </source>
</evidence>
<dbReference type="Pfam" id="PF00015">
    <property type="entry name" value="MCPsignal"/>
    <property type="match status" value="1"/>
</dbReference>
<sequence>MNLSIKTKLLAALAGIVLVLVVVSAIALTAMWSVSAIGEKIADEDLPAVRYAATLRGDIIDVRVSALYHQLFSKAEEYDHEEFWLNKKLVQVEETAKLYAPYAVTAEEKAAFETFRTSWAQYADGLKKVVSLSRGGDKAEAFRIDREVLTDAIDRANEAVTKIVESANNGADDSRKTSAAIVSSRQTILSVTLGAALLLSIAALLGIVVSVGRGIRAIVTPMRALADGNLSVDVPLRGQKTEMGQIADAVQIFKDGMVERERLGREIKEHEAEAEAQKRAMMAELAASFENKVGSLVASLSSAARELETSAGAMSKNAGHTSTETTNLAAAANQTSANVQTVASATEELSTSASEIGTRIAETTQTANVAVEQVKNADADVQALSAGAQKIGAVVELIASIADQTNLLALNATIEAARAGEAGKGFAVVAAEVKNLATQTAKATGDISSQIGDLQKATGNAVARIAEIGQAIDNMFRMTSAVAAAVEEQQAATGEIARNVNEAAQGTETVTSRLNIVSDNAAETGEGARTVLTAAGQLSSYADNLQQELDAFLKGIRAA</sequence>
<evidence type="ECO:0000313" key="8">
    <source>
        <dbReference type="EMBL" id="SCM71385.1"/>
    </source>
</evidence>
<dbReference type="SMART" id="SM00304">
    <property type="entry name" value="HAMP"/>
    <property type="match status" value="1"/>
</dbReference>
<evidence type="ECO:0000256" key="3">
    <source>
        <dbReference type="PROSITE-ProRule" id="PRU00284"/>
    </source>
</evidence>
<keyword evidence="5" id="KW-0472">Membrane</keyword>
<dbReference type="PANTHER" id="PTHR32089:SF112">
    <property type="entry name" value="LYSOZYME-LIKE PROTEIN-RELATED"/>
    <property type="match status" value="1"/>
</dbReference>
<organism evidence="8">
    <name type="scientific">uncultured Pleomorphomonas sp</name>
    <dbReference type="NCBI Taxonomy" id="442121"/>
    <lineage>
        <taxon>Bacteria</taxon>
        <taxon>Pseudomonadati</taxon>
        <taxon>Pseudomonadota</taxon>
        <taxon>Alphaproteobacteria</taxon>
        <taxon>Hyphomicrobiales</taxon>
        <taxon>Pleomorphomonadaceae</taxon>
        <taxon>Pleomorphomonas</taxon>
        <taxon>environmental samples</taxon>
    </lineage>
</organism>
<feature type="coiled-coil region" evidence="4">
    <location>
        <begin position="260"/>
        <end position="287"/>
    </location>
</feature>
<comment type="similarity">
    <text evidence="2">Belongs to the methyl-accepting chemotaxis (MCP) protein family.</text>
</comment>
<evidence type="ECO:0000256" key="2">
    <source>
        <dbReference type="ARBA" id="ARBA00029447"/>
    </source>
</evidence>
<dbReference type="SUPFAM" id="SSF58104">
    <property type="entry name" value="Methyl-accepting chemotaxis protein (MCP) signaling domain"/>
    <property type="match status" value="1"/>
</dbReference>
<dbReference type="PRINTS" id="PR00260">
    <property type="entry name" value="CHEMTRNSDUCR"/>
</dbReference>
<evidence type="ECO:0000256" key="1">
    <source>
        <dbReference type="ARBA" id="ARBA00023224"/>
    </source>
</evidence>
<dbReference type="Pfam" id="PF00672">
    <property type="entry name" value="HAMP"/>
    <property type="match status" value="1"/>
</dbReference>
<reference evidence="8" key="1">
    <citation type="submission" date="2016-08" db="EMBL/GenBank/DDBJ databases">
        <authorList>
            <person name="Seilhamer J.J."/>
        </authorList>
    </citation>
    <scope>NUCLEOTIDE SEQUENCE</scope>
    <source>
        <strain evidence="8">86</strain>
    </source>
</reference>
<evidence type="ECO:0000259" key="6">
    <source>
        <dbReference type="PROSITE" id="PS50111"/>
    </source>
</evidence>
<proteinExistence type="inferred from homology"/>
<feature type="transmembrane region" description="Helical" evidence="5">
    <location>
        <begin position="188"/>
        <end position="212"/>
    </location>
</feature>
<dbReference type="InterPro" id="IPR024478">
    <property type="entry name" value="HlyB_4HB_MCP"/>
</dbReference>
<dbReference type="PROSITE" id="PS50111">
    <property type="entry name" value="CHEMOTAXIS_TRANSDUC_2"/>
    <property type="match status" value="1"/>
</dbReference>
<dbReference type="GO" id="GO:0006935">
    <property type="term" value="P:chemotaxis"/>
    <property type="evidence" value="ECO:0007669"/>
    <property type="project" value="InterPro"/>
</dbReference>
<evidence type="ECO:0000256" key="4">
    <source>
        <dbReference type="SAM" id="Coils"/>
    </source>
</evidence>
<dbReference type="InterPro" id="IPR004090">
    <property type="entry name" value="Chemotax_Me-accpt_rcpt"/>
</dbReference>
<dbReference type="PROSITE" id="PS50885">
    <property type="entry name" value="HAMP"/>
    <property type="match status" value="1"/>
</dbReference>
<dbReference type="InterPro" id="IPR004089">
    <property type="entry name" value="MCPsignal_dom"/>
</dbReference>
<keyword evidence="5" id="KW-0812">Transmembrane</keyword>
<dbReference type="Gene3D" id="1.10.287.950">
    <property type="entry name" value="Methyl-accepting chemotaxis protein"/>
    <property type="match status" value="1"/>
</dbReference>
<feature type="domain" description="HAMP" evidence="7">
    <location>
        <begin position="209"/>
        <end position="262"/>
    </location>
</feature>
<dbReference type="GO" id="GO:0004888">
    <property type="term" value="F:transmembrane signaling receptor activity"/>
    <property type="evidence" value="ECO:0007669"/>
    <property type="project" value="InterPro"/>
</dbReference>
<dbReference type="InterPro" id="IPR003660">
    <property type="entry name" value="HAMP_dom"/>
</dbReference>
<keyword evidence="1 3" id="KW-0807">Transducer</keyword>
<dbReference type="Pfam" id="PF12729">
    <property type="entry name" value="4HB_MCP_1"/>
    <property type="match status" value="1"/>
</dbReference>
<accession>A0A212L1G6</accession>
<feature type="domain" description="Methyl-accepting transducer" evidence="6">
    <location>
        <begin position="296"/>
        <end position="525"/>
    </location>
</feature>
<name>A0A212L1G6_9HYPH</name>
<keyword evidence="5" id="KW-1133">Transmembrane helix</keyword>
<gene>
    <name evidence="8" type="ORF">KL86PLE_100137</name>
</gene>
<dbReference type="Gene3D" id="6.10.340.10">
    <property type="match status" value="1"/>
</dbReference>
<dbReference type="AlphaFoldDB" id="A0A212L1G6"/>
<dbReference type="PANTHER" id="PTHR32089">
    <property type="entry name" value="METHYL-ACCEPTING CHEMOTAXIS PROTEIN MCPB"/>
    <property type="match status" value="1"/>
</dbReference>
<dbReference type="GO" id="GO:0016020">
    <property type="term" value="C:membrane"/>
    <property type="evidence" value="ECO:0007669"/>
    <property type="project" value="InterPro"/>
</dbReference>
<dbReference type="RefSeq" id="WP_288198963.1">
    <property type="nucleotide sequence ID" value="NZ_LT608334.1"/>
</dbReference>